<dbReference type="InterPro" id="IPR011006">
    <property type="entry name" value="CheY-like_superfamily"/>
</dbReference>
<dbReference type="SMART" id="SM00448">
    <property type="entry name" value="REC"/>
    <property type="match status" value="1"/>
</dbReference>
<dbReference type="GO" id="GO:0000160">
    <property type="term" value="P:phosphorelay signal transduction system"/>
    <property type="evidence" value="ECO:0007669"/>
    <property type="project" value="InterPro"/>
</dbReference>
<dbReference type="PANTHER" id="PTHR44520">
    <property type="entry name" value="RESPONSE REGULATOR RCP1-RELATED"/>
    <property type="match status" value="1"/>
</dbReference>
<dbReference type="InterPro" id="IPR001789">
    <property type="entry name" value="Sig_transdc_resp-reg_receiver"/>
</dbReference>
<evidence type="ECO:0000313" key="4">
    <source>
        <dbReference type="Proteomes" id="UP001161408"/>
    </source>
</evidence>
<feature type="domain" description="Response regulatory" evidence="2">
    <location>
        <begin position="6"/>
        <end position="131"/>
    </location>
</feature>
<evidence type="ECO:0000259" key="2">
    <source>
        <dbReference type="PROSITE" id="PS50110"/>
    </source>
</evidence>
<dbReference type="Proteomes" id="UP001161408">
    <property type="component" value="Unassembled WGS sequence"/>
</dbReference>
<dbReference type="GeneID" id="99696185"/>
<dbReference type="EMBL" id="BSNE01000017">
    <property type="protein sequence ID" value="GLQ03817.1"/>
    <property type="molecule type" value="Genomic_DNA"/>
</dbReference>
<dbReference type="Gene3D" id="3.40.50.2300">
    <property type="match status" value="1"/>
</dbReference>
<keyword evidence="1" id="KW-0597">Phosphoprotein</keyword>
<keyword evidence="4" id="KW-1185">Reference proteome</keyword>
<comment type="caution">
    <text evidence="3">The sequence shown here is derived from an EMBL/GenBank/DDBJ whole genome shotgun (WGS) entry which is preliminary data.</text>
</comment>
<sequence length="140" mass="15934">MIKNLSILLVEDDDVAAEAVTRSLKKVDPKIKIIWKQNGKLALDALREKAQQKVISEPYLVLLDLNMPVMNGFEFLEHIRKDKKLNDTVVFILTTSNEDNDRTRAYHNNVAGYMVKHAIGPQFAKLATLMDAYIHAVELE</sequence>
<proteinExistence type="predicted"/>
<dbReference type="Pfam" id="PF00072">
    <property type="entry name" value="Response_reg"/>
    <property type="match status" value="1"/>
</dbReference>
<dbReference type="PROSITE" id="PS50110">
    <property type="entry name" value="RESPONSE_REGULATORY"/>
    <property type="match status" value="1"/>
</dbReference>
<organism evidence="3 4">
    <name type="scientific">Pseudoalteromonas tetraodonis GFC</name>
    <dbReference type="NCBI Taxonomy" id="1315271"/>
    <lineage>
        <taxon>Bacteria</taxon>
        <taxon>Pseudomonadati</taxon>
        <taxon>Pseudomonadota</taxon>
        <taxon>Gammaproteobacteria</taxon>
        <taxon>Alteromonadales</taxon>
        <taxon>Pseudoalteromonadaceae</taxon>
        <taxon>Pseudoalteromonas</taxon>
    </lineage>
</organism>
<evidence type="ECO:0000313" key="3">
    <source>
        <dbReference type="EMBL" id="GLQ03817.1"/>
    </source>
</evidence>
<protein>
    <submittedName>
        <fullName evidence="3">Response regulator</fullName>
    </submittedName>
</protein>
<dbReference type="InterPro" id="IPR052893">
    <property type="entry name" value="TCS_response_regulator"/>
</dbReference>
<dbReference type="SUPFAM" id="SSF52172">
    <property type="entry name" value="CheY-like"/>
    <property type="match status" value="1"/>
</dbReference>
<dbReference type="PANTHER" id="PTHR44520:SF2">
    <property type="entry name" value="RESPONSE REGULATOR RCP1"/>
    <property type="match status" value="1"/>
</dbReference>
<accession>A0AA37S3T2</accession>
<name>A0AA37S3T2_9GAMM</name>
<gene>
    <name evidence="3" type="ORF">GCM10007914_26980</name>
</gene>
<reference evidence="3" key="2">
    <citation type="submission" date="2023-01" db="EMBL/GenBank/DDBJ databases">
        <title>Draft genome sequence of Pseudoalteromonas tetraodonis strain NBRC 103034.</title>
        <authorList>
            <person name="Sun Q."/>
            <person name="Mori K."/>
        </authorList>
    </citation>
    <scope>NUCLEOTIDE SEQUENCE</scope>
    <source>
        <strain evidence="3">NBRC 103034</strain>
    </source>
</reference>
<feature type="modified residue" description="4-aspartylphosphate" evidence="1">
    <location>
        <position position="64"/>
    </location>
</feature>
<dbReference type="CDD" id="cd17557">
    <property type="entry name" value="REC_Rcp-like"/>
    <property type="match status" value="1"/>
</dbReference>
<dbReference type="RefSeq" id="WP_013464629.1">
    <property type="nucleotide sequence ID" value="NZ_BJXY01000044.1"/>
</dbReference>
<reference evidence="3" key="1">
    <citation type="journal article" date="2014" name="Int. J. Syst. Evol. Microbiol.">
        <title>Complete genome sequence of Corynebacterium casei LMG S-19264T (=DSM 44701T), isolated from a smear-ripened cheese.</title>
        <authorList>
            <consortium name="US DOE Joint Genome Institute (JGI-PGF)"/>
            <person name="Walter F."/>
            <person name="Albersmeier A."/>
            <person name="Kalinowski J."/>
            <person name="Ruckert C."/>
        </authorList>
    </citation>
    <scope>NUCLEOTIDE SEQUENCE</scope>
    <source>
        <strain evidence="3">NBRC 103034</strain>
    </source>
</reference>
<dbReference type="AlphaFoldDB" id="A0AA37S3T2"/>
<evidence type="ECO:0000256" key="1">
    <source>
        <dbReference type="PROSITE-ProRule" id="PRU00169"/>
    </source>
</evidence>